<dbReference type="OrthoDB" id="3187421at2"/>
<dbReference type="Pfam" id="PF00933">
    <property type="entry name" value="Glyco_hydro_3"/>
    <property type="match status" value="1"/>
</dbReference>
<dbReference type="GO" id="GO:0005975">
    <property type="term" value="P:carbohydrate metabolic process"/>
    <property type="evidence" value="ECO:0007669"/>
    <property type="project" value="InterPro"/>
</dbReference>
<accession>A0A498QWX6</accession>
<dbReference type="SUPFAM" id="SSF52279">
    <property type="entry name" value="Beta-D-glucan exohydrolase, C-terminal domain"/>
    <property type="match status" value="1"/>
</dbReference>
<feature type="signal peptide" evidence="4">
    <location>
        <begin position="1"/>
        <end position="24"/>
    </location>
</feature>
<keyword evidence="4" id="KW-0732">Signal</keyword>
<dbReference type="Pfam" id="PF01915">
    <property type="entry name" value="Glyco_hydro_3_C"/>
    <property type="match status" value="1"/>
</dbReference>
<dbReference type="InterPro" id="IPR002772">
    <property type="entry name" value="Glyco_hydro_3_C"/>
</dbReference>
<protein>
    <submittedName>
        <fullName evidence="6">Thermostable beta-glucosidase B</fullName>
        <ecNumber evidence="6">3.2.1.21</ecNumber>
    </submittedName>
</protein>
<evidence type="ECO:0000256" key="3">
    <source>
        <dbReference type="SAM" id="MobiDB-lite"/>
    </source>
</evidence>
<evidence type="ECO:0000259" key="5">
    <source>
        <dbReference type="SMART" id="SM01217"/>
    </source>
</evidence>
<feature type="region of interest" description="Disordered" evidence="3">
    <location>
        <begin position="572"/>
        <end position="600"/>
    </location>
</feature>
<proteinExistence type="inferred from homology"/>
<keyword evidence="2 6" id="KW-0378">Hydrolase</keyword>
<dbReference type="Gene3D" id="3.20.20.300">
    <property type="entry name" value="Glycoside hydrolase, family 3, N-terminal domain"/>
    <property type="match status" value="1"/>
</dbReference>
<keyword evidence="6" id="KW-0326">Glycosidase</keyword>
<dbReference type="InterPro" id="IPR001764">
    <property type="entry name" value="Glyco_hydro_3_N"/>
</dbReference>
<dbReference type="SMART" id="SM01217">
    <property type="entry name" value="Fn3_like"/>
    <property type="match status" value="1"/>
</dbReference>
<evidence type="ECO:0000313" key="7">
    <source>
        <dbReference type="Proteomes" id="UP000268285"/>
    </source>
</evidence>
<dbReference type="EMBL" id="UPHU01000001">
    <property type="protein sequence ID" value="VBA50726.1"/>
    <property type="molecule type" value="Genomic_DNA"/>
</dbReference>
<dbReference type="PANTHER" id="PTHR42715:SF10">
    <property type="entry name" value="BETA-GLUCOSIDASE"/>
    <property type="match status" value="1"/>
</dbReference>
<evidence type="ECO:0000256" key="2">
    <source>
        <dbReference type="ARBA" id="ARBA00022801"/>
    </source>
</evidence>
<sequence length="755" mass="81206">MIMRRSLLKAAIFLLALLFLAASAPMYTQFGQPVNIVPKHSWENKDLSPDERADLVIQQMTLDEKIQLLHGMGWRTLLDGTTSVPGVRSLGGAGFIPGIERLGIPDLQMSDAAVGVARGAARSRYSTALPSGVAEASSWDPEIAYEYGDLIGTELRDQGFNMSLGGGVNISREPRNGRTFEYKGEDPILAGTLVGEEIKGLQNQHVIGNIKHYAVNDQENGRHFANSIIDKRSMQESDLLAFQIGIRNSGVGAVMCSYNLINGTYACENDYLLHHVLDEAWRFKGFVVSDWGGTHSTVNAARAGLDIEMPGNDYFGEPLKNAVQGGEVSQHQLNSMVHRVLRTEFATGVIDYPAHPKVVDVMHGFKVAQRVEEAGAVLLKNAENQLPLNASSIKSIAVIGGHADVGVISGGGSAQVDPAGGNPVITPGVDSGDIMALLPEWVYHRSPPLDAVIERAPQARVKYNPGNDPASAAALAKSSEVAIVFAVQHESEGADLPNLALPNNQDALIQAVAAANPHTIVVLETGGAVTMPWLDQVSAVLESWYPGIRGGQAIAAILFGDVNPSGKLPITFPKSEADMPHPDPTTRPAEPLTAAPGLPDPKVDTKVFDVNYDEGLKVGYKWYDTENRTPLFPFGFGLSYTAFSYSDLNVTPGDALEVTVRVTNTGKRAGQEIAEIYAGLPEGAQEPPRRLVGWQRVALEPGESKTVTVHVEPLFLSIYNVDRNAFQLVPGEYAIWAGNSSRDLPLEVAVTLQGR</sequence>
<feature type="chain" id="PRO_5039533364" evidence="4">
    <location>
        <begin position="25"/>
        <end position="755"/>
    </location>
</feature>
<keyword evidence="7" id="KW-1185">Reference proteome</keyword>
<name>A0A498QWX6_9MYCO</name>
<dbReference type="SUPFAM" id="SSF51445">
    <property type="entry name" value="(Trans)glycosidases"/>
    <property type="match status" value="1"/>
</dbReference>
<dbReference type="InterPro" id="IPR036962">
    <property type="entry name" value="Glyco_hydro_3_N_sf"/>
</dbReference>
<comment type="similarity">
    <text evidence="1">Belongs to the glycosyl hydrolase 3 family.</text>
</comment>
<reference evidence="6 7" key="1">
    <citation type="submission" date="2018-09" db="EMBL/GenBank/DDBJ databases">
        <authorList>
            <person name="Tagini F."/>
        </authorList>
    </citation>
    <scope>NUCLEOTIDE SEQUENCE [LARGE SCALE GENOMIC DNA]</scope>
    <source>
        <strain evidence="6 7">MK142</strain>
    </source>
</reference>
<dbReference type="InterPro" id="IPR017853">
    <property type="entry name" value="GH"/>
</dbReference>
<dbReference type="AlphaFoldDB" id="A0A498QWX6"/>
<evidence type="ECO:0000313" key="6">
    <source>
        <dbReference type="EMBL" id="VBA50726.1"/>
    </source>
</evidence>
<dbReference type="PRINTS" id="PR00133">
    <property type="entry name" value="GLHYDRLASE3"/>
</dbReference>
<dbReference type="InterPro" id="IPR013783">
    <property type="entry name" value="Ig-like_fold"/>
</dbReference>
<evidence type="ECO:0000256" key="4">
    <source>
        <dbReference type="SAM" id="SignalP"/>
    </source>
</evidence>
<evidence type="ECO:0000256" key="1">
    <source>
        <dbReference type="ARBA" id="ARBA00005336"/>
    </source>
</evidence>
<dbReference type="Gene3D" id="3.40.50.1700">
    <property type="entry name" value="Glycoside hydrolase family 3 C-terminal domain"/>
    <property type="match status" value="1"/>
</dbReference>
<dbReference type="InterPro" id="IPR036881">
    <property type="entry name" value="Glyco_hydro_3_C_sf"/>
</dbReference>
<gene>
    <name evidence="6" type="primary">bglB_2</name>
    <name evidence="6" type="ORF">LAUMK142_02779</name>
</gene>
<dbReference type="Gene3D" id="2.60.40.10">
    <property type="entry name" value="Immunoglobulins"/>
    <property type="match status" value="1"/>
</dbReference>
<dbReference type="Pfam" id="PF14310">
    <property type="entry name" value="Fn3-like"/>
    <property type="match status" value="1"/>
</dbReference>
<feature type="domain" description="Fibronectin type III-like" evidence="5">
    <location>
        <begin position="672"/>
        <end position="741"/>
    </location>
</feature>
<dbReference type="InterPro" id="IPR026891">
    <property type="entry name" value="Fn3-like"/>
</dbReference>
<dbReference type="InterPro" id="IPR050288">
    <property type="entry name" value="Cellulose_deg_GH3"/>
</dbReference>
<dbReference type="EC" id="3.2.1.21" evidence="6"/>
<dbReference type="Proteomes" id="UP000268285">
    <property type="component" value="Unassembled WGS sequence"/>
</dbReference>
<dbReference type="PANTHER" id="PTHR42715">
    <property type="entry name" value="BETA-GLUCOSIDASE"/>
    <property type="match status" value="1"/>
</dbReference>
<dbReference type="GO" id="GO:0008422">
    <property type="term" value="F:beta-glucosidase activity"/>
    <property type="evidence" value="ECO:0007669"/>
    <property type="project" value="UniProtKB-EC"/>
</dbReference>
<organism evidence="6 7">
    <name type="scientific">Mycobacterium pseudokansasii</name>
    <dbReference type="NCBI Taxonomy" id="2341080"/>
    <lineage>
        <taxon>Bacteria</taxon>
        <taxon>Bacillati</taxon>
        <taxon>Actinomycetota</taxon>
        <taxon>Actinomycetes</taxon>
        <taxon>Mycobacteriales</taxon>
        <taxon>Mycobacteriaceae</taxon>
        <taxon>Mycobacterium</taxon>
    </lineage>
</organism>